<sequence length="377" mass="40717">MEGKIITCRGAIVWAQQEQMKIEEIEVDPPRKGEVRIKITATGICHSDVSGQAGKLVSTKFPVILGHEGAGIVESVGEGVTKFKAGDHVVPIFLPQCKNCMFCKSDKTNFCVEFGTQQRGVMSDGTSRIRCRGQSIHTFLGFSTFLEYSVVPEINLAKVDMKAPLDKVCLFSCGVTTGYGAAVNTAKVTPGSTCAVWGLGALGLAAVMGCKNSGASRIIAIDINSSKFDIAKHFGATECINPNDLDIPIKDHLKMIAHGGVDYTFEAVGNVEIMKQAFESAMPGYGVCVLIGVAPYKAAMTLSPMDFQLGRTLKGTIFGCYKSVDSVPMLVDEYLNGKIKIDEFITHHMKLEEINDAVDLMLQGKSIRTIIDMKIAE</sequence>
<organism evidence="12 13">
    <name type="scientific">Clunio marinus</name>
    <dbReference type="NCBI Taxonomy" id="568069"/>
    <lineage>
        <taxon>Eukaryota</taxon>
        <taxon>Metazoa</taxon>
        <taxon>Ecdysozoa</taxon>
        <taxon>Arthropoda</taxon>
        <taxon>Hexapoda</taxon>
        <taxon>Insecta</taxon>
        <taxon>Pterygota</taxon>
        <taxon>Neoptera</taxon>
        <taxon>Endopterygota</taxon>
        <taxon>Diptera</taxon>
        <taxon>Nematocera</taxon>
        <taxon>Chironomoidea</taxon>
        <taxon>Chironomidae</taxon>
        <taxon>Clunio</taxon>
    </lineage>
</organism>
<dbReference type="PANTHER" id="PTHR43880:SF12">
    <property type="entry name" value="ALCOHOL DEHYDROGENASE CLASS-3"/>
    <property type="match status" value="1"/>
</dbReference>
<evidence type="ECO:0000256" key="8">
    <source>
        <dbReference type="ARBA" id="ARBA00074845"/>
    </source>
</evidence>
<dbReference type="FunFam" id="3.40.50.720:FF:000003">
    <property type="entry name" value="S-(hydroxymethyl)glutathione dehydrogenase"/>
    <property type="match status" value="1"/>
</dbReference>
<evidence type="ECO:0000256" key="6">
    <source>
        <dbReference type="ARBA" id="ARBA00055159"/>
    </source>
</evidence>
<proteinExistence type="inferred from homology"/>
<dbReference type="AlphaFoldDB" id="A0A1J1IEJ1"/>
<accession>A0A1J1IEJ1</accession>
<keyword evidence="4" id="KW-0560">Oxidoreductase</keyword>
<evidence type="ECO:0000256" key="4">
    <source>
        <dbReference type="ARBA" id="ARBA00023002"/>
    </source>
</evidence>
<dbReference type="GO" id="GO:0005829">
    <property type="term" value="C:cytosol"/>
    <property type="evidence" value="ECO:0007669"/>
    <property type="project" value="TreeGrafter"/>
</dbReference>
<dbReference type="GO" id="GO:0046294">
    <property type="term" value="P:formaldehyde catabolic process"/>
    <property type="evidence" value="ECO:0007669"/>
    <property type="project" value="TreeGrafter"/>
</dbReference>
<dbReference type="Pfam" id="PF00107">
    <property type="entry name" value="ADH_zinc_N"/>
    <property type="match status" value="1"/>
</dbReference>
<dbReference type="OrthoDB" id="417550at2759"/>
<feature type="domain" description="Alcohol dehydrogenase-like C-terminal" evidence="10">
    <location>
        <begin position="201"/>
        <end position="321"/>
    </location>
</feature>
<evidence type="ECO:0000259" key="11">
    <source>
        <dbReference type="Pfam" id="PF08240"/>
    </source>
</evidence>
<dbReference type="Proteomes" id="UP000183832">
    <property type="component" value="Unassembled WGS sequence"/>
</dbReference>
<dbReference type="SUPFAM" id="SSF50129">
    <property type="entry name" value="GroES-like"/>
    <property type="match status" value="1"/>
</dbReference>
<dbReference type="InterPro" id="IPR002328">
    <property type="entry name" value="ADH_Zn_CS"/>
</dbReference>
<dbReference type="Gene3D" id="3.90.180.10">
    <property type="entry name" value="Medium-chain alcohol dehydrogenases, catalytic domain"/>
    <property type="match status" value="1"/>
</dbReference>
<dbReference type="EMBL" id="CVRI01000047">
    <property type="protein sequence ID" value="CRK97972.1"/>
    <property type="molecule type" value="Genomic_DNA"/>
</dbReference>
<dbReference type="Gene3D" id="3.40.50.720">
    <property type="entry name" value="NAD(P)-binding Rossmann-like Domain"/>
    <property type="match status" value="1"/>
</dbReference>
<keyword evidence="2 9" id="KW-0479">Metal-binding</keyword>
<feature type="domain" description="Alcohol dehydrogenase-like N-terminal" evidence="11">
    <location>
        <begin position="32"/>
        <end position="159"/>
    </location>
</feature>
<evidence type="ECO:0000256" key="1">
    <source>
        <dbReference type="ARBA" id="ARBA00001947"/>
    </source>
</evidence>
<dbReference type="GO" id="GO:0008270">
    <property type="term" value="F:zinc ion binding"/>
    <property type="evidence" value="ECO:0007669"/>
    <property type="project" value="InterPro"/>
</dbReference>
<reference evidence="12 13" key="1">
    <citation type="submission" date="2015-04" db="EMBL/GenBank/DDBJ databases">
        <authorList>
            <person name="Syromyatnikov M.Y."/>
            <person name="Popov V.N."/>
        </authorList>
    </citation>
    <scope>NUCLEOTIDE SEQUENCE [LARGE SCALE GENOMIC DNA]</scope>
</reference>
<dbReference type="PANTHER" id="PTHR43880">
    <property type="entry name" value="ALCOHOL DEHYDROGENASE"/>
    <property type="match status" value="1"/>
</dbReference>
<keyword evidence="3 9" id="KW-0862">Zinc</keyword>
<dbReference type="InterPro" id="IPR036291">
    <property type="entry name" value="NAD(P)-bd_dom_sf"/>
</dbReference>
<dbReference type="FunFam" id="3.90.180.10:FF:000007">
    <property type="entry name" value="Alcohol dehydrogenase 6"/>
    <property type="match status" value="1"/>
</dbReference>
<evidence type="ECO:0000256" key="2">
    <source>
        <dbReference type="ARBA" id="ARBA00022723"/>
    </source>
</evidence>
<keyword evidence="5" id="KW-0520">NAD</keyword>
<dbReference type="GO" id="GO:0051903">
    <property type="term" value="F:S-(hydroxymethyl)glutathione dehydrogenase [NAD(P)+] activity"/>
    <property type="evidence" value="ECO:0007669"/>
    <property type="project" value="TreeGrafter"/>
</dbReference>
<comment type="similarity">
    <text evidence="7">Belongs to the zinc-containing alcohol dehydrogenase family. Class-V subfamily.</text>
</comment>
<dbReference type="PROSITE" id="PS00059">
    <property type="entry name" value="ADH_ZINC"/>
    <property type="match status" value="1"/>
</dbReference>
<evidence type="ECO:0000256" key="5">
    <source>
        <dbReference type="ARBA" id="ARBA00023027"/>
    </source>
</evidence>
<protein>
    <recommendedName>
        <fullName evidence="8">Alcohol dehydrogenase 6</fullName>
    </recommendedName>
</protein>
<dbReference type="STRING" id="568069.A0A1J1IEJ1"/>
<evidence type="ECO:0000313" key="12">
    <source>
        <dbReference type="EMBL" id="CRK97972.1"/>
    </source>
</evidence>
<comment type="function">
    <text evidence="6">Alcohol dehydrogenase. Catalyzes the NAD-dependent oxidation of primary alcohols to the corresponding aldehydes. Oxidizes secondary alcohols to the corresponding ketones.</text>
</comment>
<gene>
    <name evidence="12" type="ORF">CLUMA_CG011344</name>
</gene>
<dbReference type="InterPro" id="IPR013149">
    <property type="entry name" value="ADH-like_C"/>
</dbReference>
<evidence type="ECO:0000256" key="9">
    <source>
        <dbReference type="RuleBase" id="RU361277"/>
    </source>
</evidence>
<dbReference type="SUPFAM" id="SSF51735">
    <property type="entry name" value="NAD(P)-binding Rossmann-fold domains"/>
    <property type="match status" value="1"/>
</dbReference>
<dbReference type="InterPro" id="IPR013154">
    <property type="entry name" value="ADH-like_N"/>
</dbReference>
<evidence type="ECO:0000256" key="7">
    <source>
        <dbReference type="ARBA" id="ARBA00061014"/>
    </source>
</evidence>
<name>A0A1J1IEJ1_9DIPT</name>
<evidence type="ECO:0000256" key="3">
    <source>
        <dbReference type="ARBA" id="ARBA00022833"/>
    </source>
</evidence>
<evidence type="ECO:0000313" key="13">
    <source>
        <dbReference type="Proteomes" id="UP000183832"/>
    </source>
</evidence>
<dbReference type="GO" id="GO:0004022">
    <property type="term" value="F:alcohol dehydrogenase (NAD+) activity"/>
    <property type="evidence" value="ECO:0007669"/>
    <property type="project" value="UniProtKB-ARBA"/>
</dbReference>
<dbReference type="Pfam" id="PF08240">
    <property type="entry name" value="ADH_N"/>
    <property type="match status" value="1"/>
</dbReference>
<comment type="cofactor">
    <cofactor evidence="1 9">
        <name>Zn(2+)</name>
        <dbReference type="ChEBI" id="CHEBI:29105"/>
    </cofactor>
</comment>
<keyword evidence="13" id="KW-1185">Reference proteome</keyword>
<dbReference type="InterPro" id="IPR011032">
    <property type="entry name" value="GroES-like_sf"/>
</dbReference>
<evidence type="ECO:0000259" key="10">
    <source>
        <dbReference type="Pfam" id="PF00107"/>
    </source>
</evidence>